<protein>
    <submittedName>
        <fullName evidence="1">Uncharacterized protein</fullName>
    </submittedName>
</protein>
<dbReference type="AlphaFoldDB" id="A0AA35WRV5"/>
<sequence length="65" mass="7583">MHNVTLTTQEQLYYAYMGAICQSTTPCWDHMCFGWGHFCFNWASFLRTVINFPSVSLFLPRVLSI</sequence>
<keyword evidence="2" id="KW-1185">Reference proteome</keyword>
<dbReference type="Proteomes" id="UP001174909">
    <property type="component" value="Unassembled WGS sequence"/>
</dbReference>
<comment type="caution">
    <text evidence="1">The sequence shown here is derived from an EMBL/GenBank/DDBJ whole genome shotgun (WGS) entry which is preliminary data.</text>
</comment>
<name>A0AA35WRV5_GEOBA</name>
<gene>
    <name evidence="1" type="ORF">GBAR_LOCUS14170</name>
</gene>
<proteinExistence type="predicted"/>
<evidence type="ECO:0000313" key="1">
    <source>
        <dbReference type="EMBL" id="CAI8024400.1"/>
    </source>
</evidence>
<reference evidence="1" key="1">
    <citation type="submission" date="2023-03" db="EMBL/GenBank/DDBJ databases">
        <authorList>
            <person name="Steffen K."/>
            <person name="Cardenas P."/>
        </authorList>
    </citation>
    <scope>NUCLEOTIDE SEQUENCE</scope>
</reference>
<accession>A0AA35WRV5</accession>
<evidence type="ECO:0000313" key="2">
    <source>
        <dbReference type="Proteomes" id="UP001174909"/>
    </source>
</evidence>
<organism evidence="1 2">
    <name type="scientific">Geodia barretti</name>
    <name type="common">Barrett's horny sponge</name>
    <dbReference type="NCBI Taxonomy" id="519541"/>
    <lineage>
        <taxon>Eukaryota</taxon>
        <taxon>Metazoa</taxon>
        <taxon>Porifera</taxon>
        <taxon>Demospongiae</taxon>
        <taxon>Heteroscleromorpha</taxon>
        <taxon>Tetractinellida</taxon>
        <taxon>Astrophorina</taxon>
        <taxon>Geodiidae</taxon>
        <taxon>Geodia</taxon>
    </lineage>
</organism>
<dbReference type="EMBL" id="CASHTH010002073">
    <property type="protein sequence ID" value="CAI8024400.1"/>
    <property type="molecule type" value="Genomic_DNA"/>
</dbReference>